<dbReference type="GO" id="GO:0016616">
    <property type="term" value="F:oxidoreductase activity, acting on the CH-OH group of donors, NAD or NADP as acceptor"/>
    <property type="evidence" value="ECO:0007669"/>
    <property type="project" value="UniProtKB-ARBA"/>
</dbReference>
<dbReference type="PROSITE" id="PS00061">
    <property type="entry name" value="ADH_SHORT"/>
    <property type="match status" value="1"/>
</dbReference>
<dbReference type="RefSeq" id="XP_014242864.1">
    <property type="nucleotide sequence ID" value="XM_014387378.2"/>
</dbReference>
<keyword evidence="5" id="KW-1185">Reference proteome</keyword>
<dbReference type="Proteomes" id="UP000494040">
    <property type="component" value="Unassembled WGS sequence"/>
</dbReference>
<dbReference type="EnsemblMetazoa" id="XM_014387378.2">
    <property type="protein sequence ID" value="XP_014242864.1"/>
    <property type="gene ID" value="LOC106662924"/>
</dbReference>
<dbReference type="KEGG" id="clec:106662924"/>
<accession>A0A8I6RFI5</accession>
<dbReference type="PANTHER" id="PTHR43115:SF4">
    <property type="entry name" value="DEHYDROGENASE_REDUCTASE SDR FAMILY MEMBER 11"/>
    <property type="match status" value="1"/>
</dbReference>
<dbReference type="PANTHER" id="PTHR43115">
    <property type="entry name" value="DEHYDROGENASE/REDUCTASE SDR FAMILY MEMBER 11"/>
    <property type="match status" value="1"/>
</dbReference>
<name>A0A8I6RFI5_CIMLE</name>
<evidence type="ECO:0000256" key="2">
    <source>
        <dbReference type="ARBA" id="ARBA00023002"/>
    </source>
</evidence>
<evidence type="ECO:0000256" key="1">
    <source>
        <dbReference type="ARBA" id="ARBA00006484"/>
    </source>
</evidence>
<dbReference type="OrthoDB" id="1933717at2759"/>
<evidence type="ECO:0000313" key="4">
    <source>
        <dbReference type="EnsemblMetazoa" id="XP_014242864.1"/>
    </source>
</evidence>
<dbReference type="InterPro" id="IPR036291">
    <property type="entry name" value="NAD(P)-bd_dom_sf"/>
</dbReference>
<dbReference type="PRINTS" id="PR00080">
    <property type="entry name" value="SDRFAMILY"/>
</dbReference>
<comment type="similarity">
    <text evidence="1 3">Belongs to the short-chain dehydrogenases/reductases (SDR) family.</text>
</comment>
<evidence type="ECO:0000256" key="3">
    <source>
        <dbReference type="RuleBase" id="RU000363"/>
    </source>
</evidence>
<dbReference type="GeneID" id="106662924"/>
<proteinExistence type="inferred from homology"/>
<dbReference type="OMA" id="GHTICMG"/>
<sequence>MEKWVDRVALVTGGNSGIGFAITESLLDWGLIVISIDKDITNLQKLNETGKWISAKGQRLHPLMVDLCDEDQVIRAFQWAENNLNTIDLLVNNAGVGGTLSLLSGNTSEWKRLLDVNVIAFSLCAVQAVALMRKTKNQQGQIINITSNLANFVPTYAPFHFYAATKHAAKAFTEGLRQELIDIEIPIRITSISPGLVKTGILKSSLGIDMDKLVFDKHPSITPHDVAASLEYILSTPIHVTINEVAIRPTRALN</sequence>
<reference evidence="4" key="1">
    <citation type="submission" date="2022-01" db="UniProtKB">
        <authorList>
            <consortium name="EnsemblMetazoa"/>
        </authorList>
    </citation>
    <scope>IDENTIFICATION</scope>
</reference>
<dbReference type="Pfam" id="PF00106">
    <property type="entry name" value="adh_short"/>
    <property type="match status" value="1"/>
</dbReference>
<dbReference type="AlphaFoldDB" id="A0A8I6RFI5"/>
<evidence type="ECO:0000313" key="5">
    <source>
        <dbReference type="Proteomes" id="UP000494040"/>
    </source>
</evidence>
<keyword evidence="2" id="KW-0560">Oxidoreductase</keyword>
<dbReference type="PRINTS" id="PR00081">
    <property type="entry name" value="GDHRDH"/>
</dbReference>
<dbReference type="Gene3D" id="3.40.50.720">
    <property type="entry name" value="NAD(P)-binding Rossmann-like Domain"/>
    <property type="match status" value="1"/>
</dbReference>
<dbReference type="InterPro" id="IPR020904">
    <property type="entry name" value="Sc_DH/Rdtase_CS"/>
</dbReference>
<dbReference type="InterPro" id="IPR002347">
    <property type="entry name" value="SDR_fam"/>
</dbReference>
<evidence type="ECO:0008006" key="6">
    <source>
        <dbReference type="Google" id="ProtNLM"/>
    </source>
</evidence>
<organism evidence="4 5">
    <name type="scientific">Cimex lectularius</name>
    <name type="common">Bed bug</name>
    <name type="synonym">Acanthia lectularia</name>
    <dbReference type="NCBI Taxonomy" id="79782"/>
    <lineage>
        <taxon>Eukaryota</taxon>
        <taxon>Metazoa</taxon>
        <taxon>Ecdysozoa</taxon>
        <taxon>Arthropoda</taxon>
        <taxon>Hexapoda</taxon>
        <taxon>Insecta</taxon>
        <taxon>Pterygota</taxon>
        <taxon>Neoptera</taxon>
        <taxon>Paraneoptera</taxon>
        <taxon>Hemiptera</taxon>
        <taxon>Heteroptera</taxon>
        <taxon>Panheteroptera</taxon>
        <taxon>Cimicomorpha</taxon>
        <taxon>Cimicidae</taxon>
        <taxon>Cimex</taxon>
    </lineage>
</organism>
<dbReference type="SUPFAM" id="SSF51735">
    <property type="entry name" value="NAD(P)-binding Rossmann-fold domains"/>
    <property type="match status" value="1"/>
</dbReference>
<protein>
    <recommendedName>
        <fullName evidence="6">Farnesol dehydrogenase-like</fullName>
    </recommendedName>
</protein>
<dbReference type="FunFam" id="3.40.50.720:FF:000047">
    <property type="entry name" value="NADP-dependent L-serine/L-allo-threonine dehydrogenase"/>
    <property type="match status" value="1"/>
</dbReference>